<feature type="region of interest" description="Disordered" evidence="7">
    <location>
        <begin position="209"/>
        <end position="302"/>
    </location>
</feature>
<dbReference type="InterPro" id="IPR038765">
    <property type="entry name" value="Papain-like_cys_pep_sf"/>
</dbReference>
<keyword evidence="11" id="KW-1185">Reference proteome</keyword>
<proteinExistence type="inferred from homology"/>
<evidence type="ECO:0000313" key="10">
    <source>
        <dbReference type="EMBL" id="MCU9593728.1"/>
    </source>
</evidence>
<comment type="caution">
    <text evidence="10">The sequence shown here is derived from an EMBL/GenBank/DDBJ whole genome shotgun (WGS) entry which is preliminary data.</text>
</comment>
<dbReference type="InterPro" id="IPR051202">
    <property type="entry name" value="Peptidase_C40"/>
</dbReference>
<evidence type="ECO:0000256" key="7">
    <source>
        <dbReference type="SAM" id="MobiDB-lite"/>
    </source>
</evidence>
<evidence type="ECO:0000256" key="1">
    <source>
        <dbReference type="ARBA" id="ARBA00007074"/>
    </source>
</evidence>
<evidence type="ECO:0000256" key="8">
    <source>
        <dbReference type="SAM" id="SignalP"/>
    </source>
</evidence>
<evidence type="ECO:0000313" key="11">
    <source>
        <dbReference type="Proteomes" id="UP001208656"/>
    </source>
</evidence>
<dbReference type="Pfam" id="PF00877">
    <property type="entry name" value="NLPC_P60"/>
    <property type="match status" value="1"/>
</dbReference>
<dbReference type="SUPFAM" id="SSF54001">
    <property type="entry name" value="Cysteine proteinases"/>
    <property type="match status" value="1"/>
</dbReference>
<evidence type="ECO:0000256" key="6">
    <source>
        <dbReference type="SAM" id="Coils"/>
    </source>
</evidence>
<protein>
    <submittedName>
        <fullName evidence="10">NlpC/P60 family protein</fullName>
    </submittedName>
</protein>
<keyword evidence="6" id="KW-0175">Coiled coil</keyword>
<comment type="similarity">
    <text evidence="1">Belongs to the peptidase C40 family.</text>
</comment>
<feature type="signal peptide" evidence="8">
    <location>
        <begin position="1"/>
        <end position="26"/>
    </location>
</feature>
<feature type="compositionally biased region" description="Basic and acidic residues" evidence="7">
    <location>
        <begin position="209"/>
        <end position="229"/>
    </location>
</feature>
<keyword evidence="4" id="KW-0378">Hydrolase</keyword>
<dbReference type="Gene3D" id="6.10.250.3150">
    <property type="match status" value="1"/>
</dbReference>
<dbReference type="PANTHER" id="PTHR47053">
    <property type="entry name" value="MUREIN DD-ENDOPEPTIDASE MEPH-RELATED"/>
    <property type="match status" value="1"/>
</dbReference>
<feature type="domain" description="NlpC/P60" evidence="9">
    <location>
        <begin position="302"/>
        <end position="425"/>
    </location>
</feature>
<dbReference type="PANTHER" id="PTHR47053:SF1">
    <property type="entry name" value="MUREIN DD-ENDOPEPTIDASE MEPH-RELATED"/>
    <property type="match status" value="1"/>
</dbReference>
<feature type="chain" id="PRO_5045484998" evidence="8">
    <location>
        <begin position="27"/>
        <end position="427"/>
    </location>
</feature>
<accession>A0ABT2WDJ2</accession>
<dbReference type="InterPro" id="IPR057309">
    <property type="entry name" value="PcsB_CC"/>
</dbReference>
<keyword evidence="2" id="KW-0645">Protease</keyword>
<reference evidence="10 11" key="1">
    <citation type="submission" date="2022-10" db="EMBL/GenBank/DDBJ databases">
        <title>Description of Fervidibacillus gen. nov. in the family Fervidibacillaceae fam. nov. with two species, Fervidibacillus albus sp. nov., and Fervidibacillus halotolerans sp. nov., isolated from tidal flat sediments.</title>
        <authorList>
            <person name="Kwon K.K."/>
            <person name="Yang S.-H."/>
        </authorList>
    </citation>
    <scope>NUCLEOTIDE SEQUENCE [LARGE SCALE GENOMIC DNA]</scope>
    <source>
        <strain evidence="10 11">DSM 23332</strain>
    </source>
</reference>
<feature type="compositionally biased region" description="Basic and acidic residues" evidence="7">
    <location>
        <begin position="280"/>
        <end position="290"/>
    </location>
</feature>
<feature type="compositionally biased region" description="Low complexity" evidence="7">
    <location>
        <begin position="258"/>
        <end position="278"/>
    </location>
</feature>
<feature type="compositionally biased region" description="Low complexity" evidence="7">
    <location>
        <begin position="230"/>
        <end position="246"/>
    </location>
</feature>
<dbReference type="RefSeq" id="WP_263061175.1">
    <property type="nucleotide sequence ID" value="NZ_JAOUSE010000008.1"/>
</dbReference>
<dbReference type="SUPFAM" id="SSF46966">
    <property type="entry name" value="Spectrin repeat"/>
    <property type="match status" value="1"/>
</dbReference>
<dbReference type="PROSITE" id="PS51935">
    <property type="entry name" value="NLPC_P60"/>
    <property type="match status" value="1"/>
</dbReference>
<evidence type="ECO:0000259" key="9">
    <source>
        <dbReference type="PROSITE" id="PS51935"/>
    </source>
</evidence>
<dbReference type="Proteomes" id="UP001208656">
    <property type="component" value="Unassembled WGS sequence"/>
</dbReference>
<feature type="coiled-coil region" evidence="6">
    <location>
        <begin position="32"/>
        <end position="109"/>
    </location>
</feature>
<dbReference type="EMBL" id="JAOUSE010000008">
    <property type="protein sequence ID" value="MCU9593728.1"/>
    <property type="molecule type" value="Genomic_DNA"/>
</dbReference>
<keyword evidence="5" id="KW-0788">Thiol protease</keyword>
<gene>
    <name evidence="10" type="ORF">OEV82_04555</name>
</gene>
<dbReference type="Gene3D" id="3.90.1720.10">
    <property type="entry name" value="endopeptidase domain like (from Nostoc punctiforme)"/>
    <property type="match status" value="1"/>
</dbReference>
<dbReference type="InterPro" id="IPR000064">
    <property type="entry name" value="NLP_P60_dom"/>
</dbReference>
<evidence type="ECO:0000256" key="5">
    <source>
        <dbReference type="ARBA" id="ARBA00022807"/>
    </source>
</evidence>
<dbReference type="Pfam" id="PF24568">
    <property type="entry name" value="CC_PcsB"/>
    <property type="match status" value="1"/>
</dbReference>
<name>A0ABT2WDJ2_9BACI</name>
<evidence type="ECO:0000256" key="3">
    <source>
        <dbReference type="ARBA" id="ARBA00022729"/>
    </source>
</evidence>
<sequence>MKKSIAVLSATILLGTGLYTATPTFAERPAEIQQKIDENRNKQAKVEEQIAKIENAIKENEKIIAKTEKDIKLTQDVIDQLNADKKHLQKKMEERKELIKERLRLMQQNGGNKAYLDIILGSTNFTELVSRTNAVSKIIEADQNLVEEQKRDAKLLAKKEKESEEKLMSLKDKKLELEGIQATISEQKAQAEALKKQLLNTEEDLIQQKKEAEEAERRRIEEERARRQAELQARQAETQTQTQTRQVESQIRQEETQDTQAQSQTAQSQSINSTPSKSSTKKETKKDTKVKNSTSTPSASAGNAIGIVTSIGKQFIGNSVYVWGAQDPARGYFDCSGFVNWAFKQAGISVGRSTSELSSQGTKVSVNEMRPGDLVFFDTYKKDGHVGIYLGNGNFIGSQSSTGVAIASMTSGYWKQHFSGHVRRVIK</sequence>
<evidence type="ECO:0000256" key="2">
    <source>
        <dbReference type="ARBA" id="ARBA00022670"/>
    </source>
</evidence>
<keyword evidence="3 8" id="KW-0732">Signal</keyword>
<evidence type="ECO:0000256" key="4">
    <source>
        <dbReference type="ARBA" id="ARBA00022801"/>
    </source>
</evidence>
<organism evidence="10 11">
    <name type="scientific">Pallidibacillus thermolactis</name>
    <dbReference type="NCBI Taxonomy" id="251051"/>
    <lineage>
        <taxon>Bacteria</taxon>
        <taxon>Bacillati</taxon>
        <taxon>Bacillota</taxon>
        <taxon>Bacilli</taxon>
        <taxon>Bacillales</taxon>
        <taxon>Bacillaceae</taxon>
        <taxon>Pallidibacillus</taxon>
    </lineage>
</organism>